<evidence type="ECO:0000256" key="6">
    <source>
        <dbReference type="SAM" id="MobiDB-lite"/>
    </source>
</evidence>
<dbReference type="CDD" id="cd00130">
    <property type="entry name" value="PAS"/>
    <property type="match status" value="2"/>
</dbReference>
<comment type="catalytic activity">
    <reaction evidence="1">
        <text>ATP + protein L-histidine = ADP + protein N-phospho-L-histidine.</text>
        <dbReference type="EC" id="2.7.13.3"/>
    </reaction>
</comment>
<feature type="compositionally biased region" description="Low complexity" evidence="6">
    <location>
        <begin position="253"/>
        <end position="262"/>
    </location>
</feature>
<feature type="domain" description="PAS" evidence="7">
    <location>
        <begin position="1"/>
        <end position="63"/>
    </location>
</feature>
<dbReference type="PANTHER" id="PTHR43304">
    <property type="entry name" value="PHYTOCHROME-LIKE PROTEIN CPH1"/>
    <property type="match status" value="1"/>
</dbReference>
<evidence type="ECO:0000256" key="3">
    <source>
        <dbReference type="ARBA" id="ARBA00022553"/>
    </source>
</evidence>
<dbReference type="Pfam" id="PF08447">
    <property type="entry name" value="PAS_3"/>
    <property type="match status" value="1"/>
</dbReference>
<dbReference type="Pfam" id="PF13426">
    <property type="entry name" value="PAS_9"/>
    <property type="match status" value="1"/>
</dbReference>
<dbReference type="PANTHER" id="PTHR43304:SF1">
    <property type="entry name" value="PAC DOMAIN-CONTAINING PROTEIN"/>
    <property type="match status" value="1"/>
</dbReference>
<gene>
    <name evidence="8" type="ORF">Metli_1156</name>
</gene>
<evidence type="ECO:0000256" key="1">
    <source>
        <dbReference type="ARBA" id="ARBA00000085"/>
    </source>
</evidence>
<proteinExistence type="predicted"/>
<dbReference type="InterPro" id="IPR000014">
    <property type="entry name" value="PAS"/>
</dbReference>
<organism evidence="8 9">
    <name type="scientific">Methanofollis liminatans DSM 4140</name>
    <dbReference type="NCBI Taxonomy" id="28892"/>
    <lineage>
        <taxon>Archaea</taxon>
        <taxon>Methanobacteriati</taxon>
        <taxon>Methanobacteriota</taxon>
        <taxon>Stenosarchaea group</taxon>
        <taxon>Methanomicrobia</taxon>
        <taxon>Methanomicrobiales</taxon>
        <taxon>Methanomicrobiaceae</taxon>
        <taxon>Methanofollis</taxon>
    </lineage>
</organism>
<keyword evidence="3" id="KW-0597">Phosphoprotein</keyword>
<evidence type="ECO:0000313" key="9">
    <source>
        <dbReference type="Proteomes" id="UP000005095"/>
    </source>
</evidence>
<reference evidence="8 9" key="1">
    <citation type="submission" date="2011-08" db="EMBL/GenBank/DDBJ databases">
        <title>The complete genome of Methanofollis liminatans DSM 4140.</title>
        <authorList>
            <consortium name="US DOE Joint Genome Institute (JGI-PGF)"/>
            <person name="Lucas S."/>
            <person name="Han J."/>
            <person name="Lapidus A."/>
            <person name="Bruce D."/>
            <person name="Goodwin L."/>
            <person name="Pitluck S."/>
            <person name="Peters L."/>
            <person name="Kyrpides N."/>
            <person name="Mavromatis K."/>
            <person name="Ivanova N."/>
            <person name="Mikhailova N."/>
            <person name="Lu M."/>
            <person name="Detter J.C."/>
            <person name="Tapia R."/>
            <person name="Han C."/>
            <person name="Land M."/>
            <person name="Hauser L."/>
            <person name="Markowitz V."/>
            <person name="Cheng J.-F."/>
            <person name="Hugenholtz P."/>
            <person name="Woyke T."/>
            <person name="Wu D."/>
            <person name="Spring S."/>
            <person name="Schuler E."/>
            <person name="Brambilla E."/>
            <person name="Klenk H.-P."/>
            <person name="Eisen J.A."/>
        </authorList>
    </citation>
    <scope>NUCLEOTIDE SEQUENCE [LARGE SCALE GENOMIC DNA]</scope>
    <source>
        <strain evidence="8 9">DSM 4140</strain>
    </source>
</reference>
<dbReference type="InterPro" id="IPR035965">
    <property type="entry name" value="PAS-like_dom_sf"/>
</dbReference>
<dbReference type="InterPro" id="IPR013655">
    <property type="entry name" value="PAS_fold_3"/>
</dbReference>
<accession>J1AQ84</accession>
<dbReference type="NCBIfam" id="TIGR00229">
    <property type="entry name" value="sensory_box"/>
    <property type="match status" value="2"/>
</dbReference>
<dbReference type="EC" id="2.7.13.3" evidence="2"/>
<keyword evidence="5" id="KW-0418">Kinase</keyword>
<dbReference type="STRING" id="28892.Metli_1156"/>
<dbReference type="OrthoDB" id="117117at2157"/>
<dbReference type="SMART" id="SM00091">
    <property type="entry name" value="PAS"/>
    <property type="match status" value="2"/>
</dbReference>
<evidence type="ECO:0000256" key="2">
    <source>
        <dbReference type="ARBA" id="ARBA00012438"/>
    </source>
</evidence>
<dbReference type="PROSITE" id="PS50112">
    <property type="entry name" value="PAS"/>
    <property type="match status" value="1"/>
</dbReference>
<evidence type="ECO:0000256" key="5">
    <source>
        <dbReference type="ARBA" id="ARBA00022777"/>
    </source>
</evidence>
<dbReference type="RefSeq" id="WP_004038792.1">
    <property type="nucleotide sequence ID" value="NZ_CM001555.1"/>
</dbReference>
<sequence length="269" mass="29858">MSATSSGICLFREETICFVNPAFTALFGYTPEEAVGNLPVSDIVHPDDRERFRRTTEQVLSGASISVHERYEGIRKDGSSLCLEYTGAGTRYHGKPAAVGLFLDMAAQKKVEDALRGSEERFRAIFDRVNDVIFLVELTPDNRPGRLIEVNRAACTSLHYQRGKLLNMPVGKVKEPGGGTVLAEIMERLLLYGTAKYEAVELRKDGTPLPVELNSHLCEIDGRSAILAVARDISARKEWQSMEAEAFSRSRRTWSSSPSSTTILNTPFR</sequence>
<dbReference type="EMBL" id="CM001555">
    <property type="protein sequence ID" value="EJG07113.1"/>
    <property type="molecule type" value="Genomic_DNA"/>
</dbReference>
<keyword evidence="9" id="KW-1185">Reference proteome</keyword>
<dbReference type="Proteomes" id="UP000005095">
    <property type="component" value="Chromosome"/>
</dbReference>
<dbReference type="HOGENOM" id="CLU_1032942_0_0_2"/>
<dbReference type="Gene3D" id="3.30.450.20">
    <property type="entry name" value="PAS domain"/>
    <property type="match status" value="2"/>
</dbReference>
<protein>
    <recommendedName>
        <fullName evidence="2">histidine kinase</fullName>
        <ecNumber evidence="2">2.7.13.3</ecNumber>
    </recommendedName>
</protein>
<evidence type="ECO:0000256" key="4">
    <source>
        <dbReference type="ARBA" id="ARBA00022679"/>
    </source>
</evidence>
<dbReference type="SUPFAM" id="SSF55785">
    <property type="entry name" value="PYP-like sensor domain (PAS domain)"/>
    <property type="match status" value="2"/>
</dbReference>
<name>J1AQ84_9EURY</name>
<feature type="region of interest" description="Disordered" evidence="6">
    <location>
        <begin position="250"/>
        <end position="269"/>
    </location>
</feature>
<evidence type="ECO:0000313" key="8">
    <source>
        <dbReference type="EMBL" id="EJG07113.1"/>
    </source>
</evidence>
<dbReference type="InterPro" id="IPR052162">
    <property type="entry name" value="Sensor_kinase/Photoreceptor"/>
</dbReference>
<evidence type="ECO:0000259" key="7">
    <source>
        <dbReference type="PROSITE" id="PS50112"/>
    </source>
</evidence>
<dbReference type="GO" id="GO:0004673">
    <property type="term" value="F:protein histidine kinase activity"/>
    <property type="evidence" value="ECO:0007669"/>
    <property type="project" value="UniProtKB-EC"/>
</dbReference>
<keyword evidence="4" id="KW-0808">Transferase</keyword>
<dbReference type="AlphaFoldDB" id="J1AQ84"/>